<dbReference type="GO" id="GO:0016887">
    <property type="term" value="F:ATP hydrolysis activity"/>
    <property type="evidence" value="ECO:0007669"/>
    <property type="project" value="InterPro"/>
</dbReference>
<dbReference type="CDD" id="cd00267">
    <property type="entry name" value="ABC_ATPase"/>
    <property type="match status" value="1"/>
</dbReference>
<accession>A0A975GJX1</accession>
<feature type="domain" description="ATPase AAA-type core" evidence="1">
    <location>
        <begin position="23"/>
        <end position="357"/>
    </location>
</feature>
<proteinExistence type="predicted"/>
<dbReference type="RefSeq" id="WP_207680720.1">
    <property type="nucleotide sequence ID" value="NZ_CP061800.1"/>
</dbReference>
<keyword evidence="3" id="KW-1185">Reference proteome</keyword>
<dbReference type="PIRSF" id="PIRSF029347">
    <property type="entry name" value="RecF"/>
    <property type="match status" value="1"/>
</dbReference>
<protein>
    <submittedName>
        <fullName evidence="2">AAA family ATPase</fullName>
    </submittedName>
</protein>
<dbReference type="InterPro" id="IPR027417">
    <property type="entry name" value="P-loop_NTPase"/>
</dbReference>
<dbReference type="AlphaFoldDB" id="A0A975GJX1"/>
<dbReference type="InterPro" id="IPR014555">
    <property type="entry name" value="RecF-like"/>
</dbReference>
<evidence type="ECO:0000259" key="1">
    <source>
        <dbReference type="Pfam" id="PF13304"/>
    </source>
</evidence>
<reference evidence="2" key="1">
    <citation type="journal article" date="2021" name="Microb. Physiol.">
        <title>Proteogenomic Insights into the Physiology of Marine, Sulfate-Reducing, Filamentous Desulfonema limicola and Desulfonema magnum.</title>
        <authorList>
            <person name="Schnaars V."/>
            <person name="Wohlbrand L."/>
            <person name="Scheve S."/>
            <person name="Hinrichs C."/>
            <person name="Reinhardt R."/>
            <person name="Rabus R."/>
        </authorList>
    </citation>
    <scope>NUCLEOTIDE SEQUENCE</scope>
    <source>
        <strain evidence="2">4be13</strain>
    </source>
</reference>
<dbReference type="Proteomes" id="UP000663722">
    <property type="component" value="Chromosome"/>
</dbReference>
<organism evidence="2 3">
    <name type="scientific">Desulfonema magnum</name>
    <dbReference type="NCBI Taxonomy" id="45655"/>
    <lineage>
        <taxon>Bacteria</taxon>
        <taxon>Pseudomonadati</taxon>
        <taxon>Thermodesulfobacteriota</taxon>
        <taxon>Desulfobacteria</taxon>
        <taxon>Desulfobacterales</taxon>
        <taxon>Desulfococcaceae</taxon>
        <taxon>Desulfonema</taxon>
    </lineage>
</organism>
<dbReference type="Pfam" id="PF13304">
    <property type="entry name" value="AAA_21"/>
    <property type="match status" value="1"/>
</dbReference>
<dbReference type="KEGG" id="dmm:dnm_000780"/>
<dbReference type="GO" id="GO:0005524">
    <property type="term" value="F:ATP binding"/>
    <property type="evidence" value="ECO:0007669"/>
    <property type="project" value="InterPro"/>
</dbReference>
<dbReference type="EMBL" id="CP061800">
    <property type="protein sequence ID" value="QTA84086.1"/>
    <property type="molecule type" value="Genomic_DNA"/>
</dbReference>
<dbReference type="Gene3D" id="3.40.50.300">
    <property type="entry name" value="P-loop containing nucleotide triphosphate hydrolases"/>
    <property type="match status" value="1"/>
</dbReference>
<gene>
    <name evidence="2" type="ORF">dnm_000780</name>
</gene>
<dbReference type="PANTHER" id="PTHR40396">
    <property type="entry name" value="ATPASE-LIKE PROTEIN"/>
    <property type="match status" value="1"/>
</dbReference>
<sequence>MIKEIQLQDWKSFKLANLYIDPLTVLIGTNASGKSNALDAFLFLQRITSGISLSSALQGGTNVTGLRGGIEWVCRKGQNVFSLQITVEGGERTEFVYTLEAEVVNQNCLIKKERLERKIFRPRTKKNPYIIRLFWTGEIESDVSSVTAYLYNEKRGTQRPCTRNNSVLSQLLLQTGTLRKEVAQGIETVSRKLQEIFILDPVPSHMRDYSPLSDKLKNDASNIAGVIAALPAESKTNIENTLTNYVKHLPEKDVMAVYSEYVGKFKTDAMLYCEEKWTELTNSTTIDARGMSDGTLRFLAVLTALLTRPTGSLLIVEEIDNGLHPSRSKLLIKVLKKIAQERNIDILVTTHNPALLDNLGSEMIPFIVISHRDNTTGHSQLTLLEDIDELPKLLARGPVGKLSGEGRLESALRRKERLI</sequence>
<name>A0A975GJX1_9BACT</name>
<evidence type="ECO:0000313" key="3">
    <source>
        <dbReference type="Proteomes" id="UP000663722"/>
    </source>
</evidence>
<dbReference type="InterPro" id="IPR003959">
    <property type="entry name" value="ATPase_AAA_core"/>
</dbReference>
<dbReference type="PANTHER" id="PTHR40396:SF1">
    <property type="entry name" value="ATPASE AAA-TYPE CORE DOMAIN-CONTAINING PROTEIN"/>
    <property type="match status" value="1"/>
</dbReference>
<dbReference type="SUPFAM" id="SSF52540">
    <property type="entry name" value="P-loop containing nucleoside triphosphate hydrolases"/>
    <property type="match status" value="1"/>
</dbReference>
<evidence type="ECO:0000313" key="2">
    <source>
        <dbReference type="EMBL" id="QTA84086.1"/>
    </source>
</evidence>